<name>H2Z1I9_CIOSA</name>
<accession>H2Z1I9</accession>
<evidence type="ECO:0000313" key="3">
    <source>
        <dbReference type="Proteomes" id="UP000007875"/>
    </source>
</evidence>
<dbReference type="AlphaFoldDB" id="H2Z1I9"/>
<dbReference type="Ensembl" id="ENSCSAVT00000011584.1">
    <property type="protein sequence ID" value="ENSCSAVP00000011451.1"/>
    <property type="gene ID" value="ENSCSAVG00000006709.1"/>
</dbReference>
<dbReference type="HOGENOM" id="CLU_1506700_0_0_1"/>
<dbReference type="eggNOG" id="ENOG502T6GK">
    <property type="taxonomic scope" value="Eukaryota"/>
</dbReference>
<evidence type="ECO:0000256" key="1">
    <source>
        <dbReference type="ARBA" id="ARBA00008666"/>
    </source>
</evidence>
<sequence length="179" mass="19800">QNVVTHNRGKQSNGGIQGKIFFQICQSNAVGRAAEFNRSVFNLNGRSPLLSEYLHQRGLDKVTGCDQLVRRTQIESLPSRQAPTYNDLIHETSHNVRNTSAAFGRIHLDGERAGNEFAAKQSEELRLFKTKSSKLLAKPRQVRYLSNLVLMELKRDQEEVNAVGAVAAVQAALAAESAN</sequence>
<organism evidence="2 3">
    <name type="scientific">Ciona savignyi</name>
    <name type="common">Pacific transparent sea squirt</name>
    <dbReference type="NCBI Taxonomy" id="51511"/>
    <lineage>
        <taxon>Eukaryota</taxon>
        <taxon>Metazoa</taxon>
        <taxon>Chordata</taxon>
        <taxon>Tunicata</taxon>
        <taxon>Ascidiacea</taxon>
        <taxon>Phlebobranchia</taxon>
        <taxon>Cionidae</taxon>
        <taxon>Ciona</taxon>
    </lineage>
</organism>
<proteinExistence type="inferred from homology"/>
<dbReference type="Proteomes" id="UP000007875">
    <property type="component" value="Unassembled WGS sequence"/>
</dbReference>
<dbReference type="PANTHER" id="PTHR33560:SF1">
    <property type="entry name" value="PROTEIN FAM227A"/>
    <property type="match status" value="1"/>
</dbReference>
<evidence type="ECO:0000313" key="2">
    <source>
        <dbReference type="Ensembl" id="ENSCSAVP00000011451.1"/>
    </source>
</evidence>
<keyword evidence="3" id="KW-1185">Reference proteome</keyword>
<comment type="similarity">
    <text evidence="1">Belongs to the FAM227 family.</text>
</comment>
<protein>
    <submittedName>
        <fullName evidence="2">Uncharacterized protein</fullName>
    </submittedName>
</protein>
<reference evidence="2" key="2">
    <citation type="submission" date="2025-08" db="UniProtKB">
        <authorList>
            <consortium name="Ensembl"/>
        </authorList>
    </citation>
    <scope>IDENTIFICATION</scope>
</reference>
<dbReference type="PANTHER" id="PTHR33560">
    <property type="entry name" value="PROTEIN FAM227B"/>
    <property type="match status" value="1"/>
</dbReference>
<dbReference type="STRING" id="51511.ENSCSAVP00000011451"/>
<reference evidence="2" key="3">
    <citation type="submission" date="2025-09" db="UniProtKB">
        <authorList>
            <consortium name="Ensembl"/>
        </authorList>
    </citation>
    <scope>IDENTIFICATION</scope>
</reference>
<dbReference type="InParanoid" id="H2Z1I9"/>
<reference evidence="3" key="1">
    <citation type="submission" date="2003-08" db="EMBL/GenBank/DDBJ databases">
        <authorList>
            <person name="Birren B."/>
            <person name="Nusbaum C."/>
            <person name="Abebe A."/>
            <person name="Abouelleil A."/>
            <person name="Adekoya E."/>
            <person name="Ait-zahra M."/>
            <person name="Allen N."/>
            <person name="Allen T."/>
            <person name="An P."/>
            <person name="Anderson M."/>
            <person name="Anderson S."/>
            <person name="Arachchi H."/>
            <person name="Armbruster J."/>
            <person name="Bachantsang P."/>
            <person name="Baldwin J."/>
            <person name="Barry A."/>
            <person name="Bayul T."/>
            <person name="Blitshsteyn B."/>
            <person name="Bloom T."/>
            <person name="Blye J."/>
            <person name="Boguslavskiy L."/>
            <person name="Borowsky M."/>
            <person name="Boukhgalter B."/>
            <person name="Brunache A."/>
            <person name="Butler J."/>
            <person name="Calixte N."/>
            <person name="Calvo S."/>
            <person name="Camarata J."/>
            <person name="Campo K."/>
            <person name="Chang J."/>
            <person name="Cheshatsang Y."/>
            <person name="Citroen M."/>
            <person name="Collymore A."/>
            <person name="Considine T."/>
            <person name="Cook A."/>
            <person name="Cooke P."/>
            <person name="Corum B."/>
            <person name="Cuomo C."/>
            <person name="David R."/>
            <person name="Dawoe T."/>
            <person name="Degray S."/>
            <person name="Dodge S."/>
            <person name="Dooley K."/>
            <person name="Dorje P."/>
            <person name="Dorjee K."/>
            <person name="Dorris L."/>
            <person name="Duffey N."/>
            <person name="Dupes A."/>
            <person name="Elkins T."/>
            <person name="Engels R."/>
            <person name="Erickson J."/>
            <person name="Farina A."/>
            <person name="Faro S."/>
            <person name="Ferreira P."/>
            <person name="Fischer H."/>
            <person name="Fitzgerald M."/>
            <person name="Foley K."/>
            <person name="Gage D."/>
            <person name="Galagan J."/>
            <person name="Gearin G."/>
            <person name="Gnerre S."/>
            <person name="Gnirke A."/>
            <person name="Goyette A."/>
            <person name="Graham J."/>
            <person name="Grandbois E."/>
            <person name="Gyaltsen K."/>
            <person name="Hafez N."/>
            <person name="Hagopian D."/>
            <person name="Hagos B."/>
            <person name="Hall J."/>
            <person name="Hatcher B."/>
            <person name="Heller A."/>
            <person name="Higgins H."/>
            <person name="Honan T."/>
            <person name="Horn A."/>
            <person name="Houde N."/>
            <person name="Hughes L."/>
            <person name="Hulme W."/>
            <person name="Husby E."/>
            <person name="Iliev I."/>
            <person name="Jaffe D."/>
            <person name="Jones C."/>
            <person name="Kamal M."/>
            <person name="Kamat A."/>
            <person name="Kamvysselis M."/>
            <person name="Karlsson E."/>
            <person name="Kells C."/>
            <person name="Kieu A."/>
            <person name="Kisner P."/>
            <person name="Kodira C."/>
            <person name="Kulbokas E."/>
            <person name="Labutti K."/>
            <person name="Lama D."/>
            <person name="Landers T."/>
            <person name="Leger J."/>
            <person name="Levine S."/>
            <person name="Lewis D."/>
            <person name="Lewis T."/>
            <person name="Lindblad-toh K."/>
            <person name="Liu X."/>
            <person name="Lokyitsang T."/>
            <person name="Lokyitsang Y."/>
            <person name="Lucien O."/>
            <person name="Lui A."/>
            <person name="Ma L.J."/>
            <person name="Mabbitt R."/>
            <person name="Macdonald J."/>
            <person name="Maclean C."/>
            <person name="Major J."/>
            <person name="Manning J."/>
            <person name="Marabella R."/>
            <person name="Maru K."/>
            <person name="Matthews C."/>
            <person name="Mauceli E."/>
            <person name="Mccarthy M."/>
            <person name="Mcdonough S."/>
            <person name="Mcghee T."/>
            <person name="Meldrim J."/>
            <person name="Meneus L."/>
            <person name="Mesirov J."/>
            <person name="Mihalev A."/>
            <person name="Mihova T."/>
            <person name="Mikkelsen T."/>
            <person name="Mlenga V."/>
            <person name="Moru K."/>
            <person name="Mozes J."/>
            <person name="Mulrain L."/>
            <person name="Munson G."/>
            <person name="Naylor J."/>
            <person name="Newes C."/>
            <person name="Nguyen C."/>
            <person name="Nguyen N."/>
            <person name="Nguyen T."/>
            <person name="Nicol R."/>
            <person name="Nielsen C."/>
            <person name="Nizzari M."/>
            <person name="Norbu C."/>
            <person name="Norbu N."/>
            <person name="O'donnell P."/>
            <person name="Okoawo O."/>
            <person name="O'leary S."/>
            <person name="Omotosho B."/>
            <person name="O'neill K."/>
            <person name="Osman S."/>
            <person name="Parker S."/>
            <person name="Perrin D."/>
            <person name="Phunkhang P."/>
            <person name="Piqani B."/>
            <person name="Purcell S."/>
            <person name="Rachupka T."/>
            <person name="Ramasamy U."/>
            <person name="Rameau R."/>
            <person name="Ray V."/>
            <person name="Raymond C."/>
            <person name="Retta R."/>
            <person name="Richardson S."/>
            <person name="Rise C."/>
            <person name="Rodriguez J."/>
            <person name="Rogers J."/>
            <person name="Rogov P."/>
            <person name="Rutman M."/>
            <person name="Schupbach R."/>
            <person name="Seaman C."/>
            <person name="Settipalli S."/>
            <person name="Sharpe T."/>
            <person name="Sheridan J."/>
            <person name="Sherpa N."/>
            <person name="Shi J."/>
            <person name="Smirnov S."/>
            <person name="Smith C."/>
            <person name="Sougnez C."/>
            <person name="Spencer B."/>
            <person name="Stalker J."/>
            <person name="Stange-thomann N."/>
            <person name="Stavropoulos S."/>
            <person name="Stetson K."/>
            <person name="Stone C."/>
            <person name="Stone S."/>
            <person name="Stubbs M."/>
            <person name="Talamas J."/>
            <person name="Tchuinga P."/>
            <person name="Tenzing P."/>
            <person name="Tesfaye S."/>
            <person name="Theodore J."/>
            <person name="Thoulutsang Y."/>
            <person name="Topham K."/>
            <person name="Towey S."/>
            <person name="Tsamla T."/>
            <person name="Tsomo N."/>
            <person name="Vallee D."/>
            <person name="Vassiliev H."/>
            <person name="Venkataraman V."/>
            <person name="Vinson J."/>
            <person name="Vo A."/>
            <person name="Wade C."/>
            <person name="Wang S."/>
            <person name="Wangchuk T."/>
            <person name="Wangdi T."/>
            <person name="Whittaker C."/>
            <person name="Wilkinson J."/>
            <person name="Wu Y."/>
            <person name="Wyman D."/>
            <person name="Yadav S."/>
            <person name="Yang S."/>
            <person name="Yang X."/>
            <person name="Yeager S."/>
            <person name="Yee E."/>
            <person name="Young G."/>
            <person name="Zainoun J."/>
            <person name="Zembeck L."/>
            <person name="Zimmer A."/>
            <person name="Zody M."/>
            <person name="Lander E."/>
        </authorList>
    </citation>
    <scope>NUCLEOTIDE SEQUENCE [LARGE SCALE GENOMIC DNA]</scope>
</reference>
<dbReference type="InterPro" id="IPR029417">
    <property type="entry name" value="FAM227"/>
</dbReference>